<keyword evidence="5 10" id="KW-0378">Hydrolase</keyword>
<evidence type="ECO:0000256" key="7">
    <source>
        <dbReference type="SAM" id="MobiDB-lite"/>
    </source>
</evidence>
<dbReference type="Gene3D" id="3.40.720.10">
    <property type="entry name" value="Alkaline Phosphatase, subunit A"/>
    <property type="match status" value="1"/>
</dbReference>
<gene>
    <name evidence="10" type="primary">atsA_21</name>
    <name evidence="10" type="ORF">SV7mr_18000</name>
</gene>
<dbReference type="Proteomes" id="UP000315003">
    <property type="component" value="Chromosome"/>
</dbReference>
<dbReference type="Gene3D" id="3.30.1120.10">
    <property type="match status" value="1"/>
</dbReference>
<feature type="domain" description="Sulfatase N-terminal" evidence="9">
    <location>
        <begin position="23"/>
        <end position="390"/>
    </location>
</feature>
<dbReference type="PANTHER" id="PTHR42693:SF42">
    <property type="entry name" value="ARYLSULFATASE G"/>
    <property type="match status" value="1"/>
</dbReference>
<dbReference type="PANTHER" id="PTHR42693">
    <property type="entry name" value="ARYLSULFATASE FAMILY MEMBER"/>
    <property type="match status" value="1"/>
</dbReference>
<dbReference type="AlphaFoldDB" id="A0A517ST80"/>
<evidence type="ECO:0000256" key="6">
    <source>
        <dbReference type="ARBA" id="ARBA00022837"/>
    </source>
</evidence>
<evidence type="ECO:0000256" key="5">
    <source>
        <dbReference type="ARBA" id="ARBA00022801"/>
    </source>
</evidence>
<dbReference type="InterPro" id="IPR024607">
    <property type="entry name" value="Sulfatase_CS"/>
</dbReference>
<dbReference type="GO" id="GO:0004065">
    <property type="term" value="F:arylsulfatase activity"/>
    <property type="evidence" value="ECO:0007669"/>
    <property type="project" value="UniProtKB-EC"/>
</dbReference>
<dbReference type="Pfam" id="PF00884">
    <property type="entry name" value="Sulfatase"/>
    <property type="match status" value="1"/>
</dbReference>
<proteinExistence type="inferred from homology"/>
<keyword evidence="11" id="KW-1185">Reference proteome</keyword>
<feature type="region of interest" description="Disordered" evidence="7">
    <location>
        <begin position="668"/>
        <end position="690"/>
    </location>
</feature>
<dbReference type="InterPro" id="IPR000917">
    <property type="entry name" value="Sulfatase_N"/>
</dbReference>
<feature type="compositionally biased region" description="Polar residues" evidence="7">
    <location>
        <begin position="668"/>
        <end position="678"/>
    </location>
</feature>
<evidence type="ECO:0000256" key="8">
    <source>
        <dbReference type="SAM" id="SignalP"/>
    </source>
</evidence>
<dbReference type="GO" id="GO:0046872">
    <property type="term" value="F:metal ion binding"/>
    <property type="evidence" value="ECO:0007669"/>
    <property type="project" value="UniProtKB-KW"/>
</dbReference>
<evidence type="ECO:0000256" key="1">
    <source>
        <dbReference type="ARBA" id="ARBA00001913"/>
    </source>
</evidence>
<evidence type="ECO:0000313" key="11">
    <source>
        <dbReference type="Proteomes" id="UP000315003"/>
    </source>
</evidence>
<accession>A0A517ST80</accession>
<evidence type="ECO:0000256" key="4">
    <source>
        <dbReference type="ARBA" id="ARBA00022729"/>
    </source>
</evidence>
<feature type="compositionally biased region" description="Basic and acidic residues" evidence="7">
    <location>
        <begin position="679"/>
        <end position="690"/>
    </location>
</feature>
<dbReference type="SUPFAM" id="SSF53649">
    <property type="entry name" value="Alkaline phosphatase-like"/>
    <property type="match status" value="1"/>
</dbReference>
<dbReference type="InterPro" id="IPR017850">
    <property type="entry name" value="Alkaline_phosphatase_core_sf"/>
</dbReference>
<evidence type="ECO:0000256" key="2">
    <source>
        <dbReference type="ARBA" id="ARBA00008779"/>
    </source>
</evidence>
<protein>
    <submittedName>
        <fullName evidence="10">Arylsulfatase</fullName>
        <ecNumber evidence="10">3.1.6.1</ecNumber>
    </submittedName>
</protein>
<organism evidence="10 11">
    <name type="scientific">Stieleria bergensis</name>
    <dbReference type="NCBI Taxonomy" id="2528025"/>
    <lineage>
        <taxon>Bacteria</taxon>
        <taxon>Pseudomonadati</taxon>
        <taxon>Planctomycetota</taxon>
        <taxon>Planctomycetia</taxon>
        <taxon>Pirellulales</taxon>
        <taxon>Pirellulaceae</taxon>
        <taxon>Stieleria</taxon>
    </lineage>
</organism>
<comment type="cofactor">
    <cofactor evidence="1">
        <name>Ca(2+)</name>
        <dbReference type="ChEBI" id="CHEBI:29108"/>
    </cofactor>
</comment>
<dbReference type="PROSITE" id="PS00523">
    <property type="entry name" value="SULFATASE_1"/>
    <property type="match status" value="1"/>
</dbReference>
<sequence length="916" mass="101863" precursor="true">MNRITSLFVLLLIASSATGKSPQNVVLILADDLGWADTTLYGKTSFYETPNIQRLAARGMTFSNAYASPICSPTRASIMTGQNPARHGMTAPAAHLPTTRFEATVSASGPAHQKCTNVRSSTRLATELPFLSELVKDAGYSTAHFGKWHLGREPHSPLERGFDLDLPHWWGPGPKSSYLAPWGYEHPDFKEGQPGEHIEDRMAAEAVAWLKNRDSNHPFFMNYWQFSVHAPFGAKPELIEYYRQKLGNSVVGLEKPETREKRLQSHPPGVGLPQQSPTYAAMVHSLDDAVGSLLDAIDAEGIADEIIIIFYSDNGGNIHCGLEETAASGNRYITPITSNAPLRGGKGGIHEGGIRVPAVVVWPGMTQPGSRSEVRIQSNDLYPTILKMLQVEQPKEHAIDGVDFTQALRGQAMERGPMFTYVPGHGATPHWLPPSMAVHHGDWKLIRTFHYGEHGEHEYRLYNLQEDLGESDNLAGVHPQKVRELDQLIEQYIAAADVVVPQPNPNFDPAAFDPATIGVQPGGLKMPPAFKSSQVKTADPKPANAASQKSLLGWIAKNTPSRVQGETLQLSPAGRRAFIANAKIRVPGPVDVKLRMKTRKAGVCRLQWRTEDQDTFPETGQEQSFDVDGGDWQELSVPLKIQGRLVHLRLVLSDSKQPTEIDWIEVNSTGDQPQQSQRWDFKETKDPKEPVKVNDKVKHKPAAVSTDRPQPFSFHESFDDFDASQFLTTIPNKNTEVKKGVLWTHGASGGKYPPMVYLEVDGKDLDISFRYRHLQAGGMVWFFVDGDDGFGSIDHMLRVKFNRSGIQLQIDAHSLDPNHPDRQNNARPADPVSGAYRLNKRFPQEDVNLTTNVWRDVSLSFQGNQVTIAVDQDVWHKTLEHACFNQTKRKLLWMQNGGEQGIEIDDIKIKESPEAR</sequence>
<dbReference type="RefSeq" id="WP_145271079.1">
    <property type="nucleotide sequence ID" value="NZ_CP036272.1"/>
</dbReference>
<evidence type="ECO:0000259" key="9">
    <source>
        <dbReference type="Pfam" id="PF00884"/>
    </source>
</evidence>
<dbReference type="InterPro" id="IPR050738">
    <property type="entry name" value="Sulfatase"/>
</dbReference>
<reference evidence="10 11" key="1">
    <citation type="submission" date="2019-02" db="EMBL/GenBank/DDBJ databases">
        <title>Deep-cultivation of Planctomycetes and their phenomic and genomic characterization uncovers novel biology.</title>
        <authorList>
            <person name="Wiegand S."/>
            <person name="Jogler M."/>
            <person name="Boedeker C."/>
            <person name="Pinto D."/>
            <person name="Vollmers J."/>
            <person name="Rivas-Marin E."/>
            <person name="Kohn T."/>
            <person name="Peeters S.H."/>
            <person name="Heuer A."/>
            <person name="Rast P."/>
            <person name="Oberbeckmann S."/>
            <person name="Bunk B."/>
            <person name="Jeske O."/>
            <person name="Meyerdierks A."/>
            <person name="Storesund J.E."/>
            <person name="Kallscheuer N."/>
            <person name="Luecker S."/>
            <person name="Lage O.M."/>
            <person name="Pohl T."/>
            <person name="Merkel B.J."/>
            <person name="Hornburger P."/>
            <person name="Mueller R.-W."/>
            <person name="Bruemmer F."/>
            <person name="Labrenz M."/>
            <person name="Spormann A.M."/>
            <person name="Op den Camp H."/>
            <person name="Overmann J."/>
            <person name="Amann R."/>
            <person name="Jetten M.S.M."/>
            <person name="Mascher T."/>
            <person name="Medema M.H."/>
            <person name="Devos D.P."/>
            <person name="Kaster A.-K."/>
            <person name="Ovreas L."/>
            <person name="Rohde M."/>
            <person name="Galperin M.Y."/>
            <person name="Jogler C."/>
        </authorList>
    </citation>
    <scope>NUCLEOTIDE SEQUENCE [LARGE SCALE GENOMIC DNA]</scope>
    <source>
        <strain evidence="10 11">SV_7m_r</strain>
    </source>
</reference>
<keyword evidence="3" id="KW-0479">Metal-binding</keyword>
<dbReference type="CDD" id="cd16144">
    <property type="entry name" value="ARS_like"/>
    <property type="match status" value="1"/>
</dbReference>
<evidence type="ECO:0000256" key="3">
    <source>
        <dbReference type="ARBA" id="ARBA00022723"/>
    </source>
</evidence>
<dbReference type="OrthoDB" id="9783154at2"/>
<dbReference type="EMBL" id="CP036272">
    <property type="protein sequence ID" value="QDT59293.1"/>
    <property type="molecule type" value="Genomic_DNA"/>
</dbReference>
<comment type="similarity">
    <text evidence="2">Belongs to the sulfatase family.</text>
</comment>
<feature type="chain" id="PRO_5021805372" evidence="8">
    <location>
        <begin position="20"/>
        <end position="916"/>
    </location>
</feature>
<keyword evidence="6" id="KW-0106">Calcium</keyword>
<feature type="signal peptide" evidence="8">
    <location>
        <begin position="1"/>
        <end position="19"/>
    </location>
</feature>
<evidence type="ECO:0000313" key="10">
    <source>
        <dbReference type="EMBL" id="QDT59293.1"/>
    </source>
</evidence>
<name>A0A517ST80_9BACT</name>
<dbReference type="EC" id="3.1.6.1" evidence="10"/>
<keyword evidence="4 8" id="KW-0732">Signal</keyword>